<evidence type="ECO:0000313" key="3">
    <source>
        <dbReference type="Proteomes" id="UP000325529"/>
    </source>
</evidence>
<dbReference type="PANTHER" id="PTHR43434:SF1">
    <property type="entry name" value="PHOSPHOGLYCOLATE PHOSPHATASE"/>
    <property type="match status" value="1"/>
</dbReference>
<dbReference type="InterPro" id="IPR036412">
    <property type="entry name" value="HAD-like_sf"/>
</dbReference>
<gene>
    <name evidence="2" type="ORF">CP970_23385</name>
</gene>
<dbReference type="GO" id="GO:0005829">
    <property type="term" value="C:cytosol"/>
    <property type="evidence" value="ECO:0007669"/>
    <property type="project" value="TreeGrafter"/>
</dbReference>
<dbReference type="Gene3D" id="3.40.50.1000">
    <property type="entry name" value="HAD superfamily/HAD-like"/>
    <property type="match status" value="1"/>
</dbReference>
<dbReference type="KEGG" id="ska:CP970_23385"/>
<dbReference type="Proteomes" id="UP000325529">
    <property type="component" value="Chromosome"/>
</dbReference>
<sequence length="275" mass="29165">MGRGVEGPVRRGAFTSPAGPGTRELDEVRALFADPAGRCVLFDFDGPICRLFPGDASKDVADAFWKLVSERGLHDVIDPADLHSKDPYDVLRDVARERPGSEAVTAFEDLLTEGEVRAAQCAPATRGAHELIRELWRRGARIAVVTNNSPRAVASYLHRHGLSDAFGPHIYGRGPDADQLKPDPDPVLRALAGLGAEPGDAVMIGDTVSDLVAAREAEVRFVGYARDDREAAPLRAAGAGAVVRALAPLIGLLKVPPQGSQGSRGSRGSRGSQGR</sequence>
<dbReference type="EMBL" id="CP023699">
    <property type="protein sequence ID" value="QEU97510.1"/>
    <property type="molecule type" value="Genomic_DNA"/>
</dbReference>
<dbReference type="AlphaFoldDB" id="A0A5J6GNH5"/>
<reference evidence="2 3" key="1">
    <citation type="submission" date="2017-09" db="EMBL/GenBank/DDBJ databases">
        <authorList>
            <person name="Lee N."/>
            <person name="Cho B.-K."/>
        </authorList>
    </citation>
    <scope>NUCLEOTIDE SEQUENCE [LARGE SCALE GENOMIC DNA]</scope>
    <source>
        <strain evidence="2 3">ATCC 12853</strain>
    </source>
</reference>
<feature type="region of interest" description="Disordered" evidence="1">
    <location>
        <begin position="1"/>
        <end position="21"/>
    </location>
</feature>
<protein>
    <submittedName>
        <fullName evidence="2">HAD family hydrolase</fullName>
    </submittedName>
</protein>
<name>A0A5J6GNH5_STRKN</name>
<dbReference type="Pfam" id="PF00702">
    <property type="entry name" value="Hydrolase"/>
    <property type="match status" value="1"/>
</dbReference>
<dbReference type="InterPro" id="IPR006439">
    <property type="entry name" value="HAD-SF_hydro_IA"/>
</dbReference>
<dbReference type="NCBIfam" id="TIGR01549">
    <property type="entry name" value="HAD-SF-IA-v1"/>
    <property type="match status" value="1"/>
</dbReference>
<feature type="compositionally biased region" description="Low complexity" evidence="1">
    <location>
        <begin position="258"/>
        <end position="275"/>
    </location>
</feature>
<dbReference type="InterPro" id="IPR050155">
    <property type="entry name" value="HAD-like_hydrolase_sf"/>
</dbReference>
<dbReference type="SUPFAM" id="SSF56784">
    <property type="entry name" value="HAD-like"/>
    <property type="match status" value="1"/>
</dbReference>
<keyword evidence="3" id="KW-1185">Reference proteome</keyword>
<evidence type="ECO:0000256" key="1">
    <source>
        <dbReference type="SAM" id="MobiDB-lite"/>
    </source>
</evidence>
<dbReference type="InterPro" id="IPR023214">
    <property type="entry name" value="HAD_sf"/>
</dbReference>
<dbReference type="GO" id="GO:0008967">
    <property type="term" value="F:phosphoglycolate phosphatase activity"/>
    <property type="evidence" value="ECO:0007669"/>
    <property type="project" value="TreeGrafter"/>
</dbReference>
<dbReference type="GO" id="GO:0006281">
    <property type="term" value="P:DNA repair"/>
    <property type="evidence" value="ECO:0007669"/>
    <property type="project" value="TreeGrafter"/>
</dbReference>
<proteinExistence type="predicted"/>
<organism evidence="2 3">
    <name type="scientific">Streptomyces kanamyceticus</name>
    <dbReference type="NCBI Taxonomy" id="1967"/>
    <lineage>
        <taxon>Bacteria</taxon>
        <taxon>Bacillati</taxon>
        <taxon>Actinomycetota</taxon>
        <taxon>Actinomycetes</taxon>
        <taxon>Kitasatosporales</taxon>
        <taxon>Streptomycetaceae</taxon>
        <taxon>Streptomyces</taxon>
    </lineage>
</organism>
<keyword evidence="2" id="KW-0378">Hydrolase</keyword>
<accession>A0A5J6GNH5</accession>
<feature type="region of interest" description="Disordered" evidence="1">
    <location>
        <begin position="254"/>
        <end position="275"/>
    </location>
</feature>
<evidence type="ECO:0000313" key="2">
    <source>
        <dbReference type="EMBL" id="QEU97510.1"/>
    </source>
</evidence>
<dbReference type="PANTHER" id="PTHR43434">
    <property type="entry name" value="PHOSPHOGLYCOLATE PHOSPHATASE"/>
    <property type="match status" value="1"/>
</dbReference>